<comment type="caution">
    <text evidence="1">The sequence shown here is derived from an EMBL/GenBank/DDBJ whole genome shotgun (WGS) entry which is preliminary data.</text>
</comment>
<proteinExistence type="predicted"/>
<dbReference type="EMBL" id="JBHSDC010000003">
    <property type="protein sequence ID" value="MFC4231354.1"/>
    <property type="molecule type" value="Genomic_DNA"/>
</dbReference>
<dbReference type="Gene3D" id="1.25.40.390">
    <property type="match status" value="1"/>
</dbReference>
<keyword evidence="1" id="KW-0449">Lipoprotein</keyword>
<sequence>MKLISLKNSLAVIAIAIAVITTSCQKGDLLSNPNAVSATSSVPPALLLNHITYSLYAGGGVTDGRSGAVNEIPWDLPFIWSQYHVSNYQYYRGNNFYNWSATATNYDMLRYASLMEQQAISQFGSTPNPYPALAKFFKAYSFIWLTQRVGDIPMTQAGDPNNLTPTYNTQHDVYKNSLALLDTANTLLGKLVSLGYNSVVGGDIYNFTTLQWQQVVNAYKLRVLISLSKRAVDNADLNIPGQFATIINNPSQYPLFGSNSDNLVFKFNTAYNGYPIWTRGNGPYNNYSNICKTFLDTLTAYHDPRTFIAATPAPAQITAGKSISDFTAYVGADINTPIATLFSNGSTLATSIYSYANYKRYYAGSPAGAVANAEPYIIIGYPEMCFNIAEAINRGWVSGTAATWYTNGIKASLGVYGLTQGQTYTVGDGTGKTLGTVTIDINTFLNNVAYAGDNAVGLNQILTQKYVAFFQNSGWEAFYNWRRTGVPTFAQGGVGIGTPTGLIPRRWQYPTDELNYNTTNCKAAITSQFGGVDDLTKDTWLTK</sequence>
<dbReference type="Pfam" id="PF12771">
    <property type="entry name" value="SusD-like_2"/>
    <property type="match status" value="1"/>
</dbReference>
<dbReference type="InterPro" id="IPR011990">
    <property type="entry name" value="TPR-like_helical_dom_sf"/>
</dbReference>
<dbReference type="RefSeq" id="WP_379012771.1">
    <property type="nucleotide sequence ID" value="NZ_JBHSDC010000003.1"/>
</dbReference>
<evidence type="ECO:0000313" key="2">
    <source>
        <dbReference type="Proteomes" id="UP001595906"/>
    </source>
</evidence>
<dbReference type="PROSITE" id="PS51257">
    <property type="entry name" value="PROKAR_LIPOPROTEIN"/>
    <property type="match status" value="1"/>
</dbReference>
<name>A0ABV8PT97_9BACT</name>
<evidence type="ECO:0000313" key="1">
    <source>
        <dbReference type="EMBL" id="MFC4231354.1"/>
    </source>
</evidence>
<reference evidence="2" key="1">
    <citation type="journal article" date="2019" name="Int. J. Syst. Evol. Microbiol.">
        <title>The Global Catalogue of Microorganisms (GCM) 10K type strain sequencing project: providing services to taxonomists for standard genome sequencing and annotation.</title>
        <authorList>
            <consortium name="The Broad Institute Genomics Platform"/>
            <consortium name="The Broad Institute Genome Sequencing Center for Infectious Disease"/>
            <person name="Wu L."/>
            <person name="Ma J."/>
        </authorList>
    </citation>
    <scope>NUCLEOTIDE SEQUENCE [LARGE SCALE GENOMIC DNA]</scope>
    <source>
        <strain evidence="2">CECT 8010</strain>
    </source>
</reference>
<accession>A0ABV8PT97</accession>
<dbReference type="Proteomes" id="UP001595906">
    <property type="component" value="Unassembled WGS sequence"/>
</dbReference>
<dbReference type="SUPFAM" id="SSF48452">
    <property type="entry name" value="TPR-like"/>
    <property type="match status" value="1"/>
</dbReference>
<gene>
    <name evidence="1" type="ORF">ACFOW1_05600</name>
</gene>
<organism evidence="1 2">
    <name type="scientific">Parasediminibacterium paludis</name>
    <dbReference type="NCBI Taxonomy" id="908966"/>
    <lineage>
        <taxon>Bacteria</taxon>
        <taxon>Pseudomonadati</taxon>
        <taxon>Bacteroidota</taxon>
        <taxon>Chitinophagia</taxon>
        <taxon>Chitinophagales</taxon>
        <taxon>Chitinophagaceae</taxon>
        <taxon>Parasediminibacterium</taxon>
    </lineage>
</organism>
<dbReference type="InterPro" id="IPR041662">
    <property type="entry name" value="SusD-like_2"/>
</dbReference>
<protein>
    <submittedName>
        <fullName evidence="1">SusD/RagB family nutrient-binding outer membrane lipoprotein</fullName>
    </submittedName>
</protein>
<keyword evidence="2" id="KW-1185">Reference proteome</keyword>